<reference evidence="6 7" key="1">
    <citation type="journal article" date="2019" name="Lett. Appl. Microbiol.">
        <title>A case of 'blown pack' spoilage of vacuum-packaged pork likely associated with Clostridium estertheticum in Canada.</title>
        <authorList>
            <person name="Zhang P."/>
            <person name="Ward P."/>
            <person name="McMullen L.M."/>
            <person name="Yang X."/>
        </authorList>
    </citation>
    <scope>NUCLEOTIDE SEQUENCE [LARGE SCALE GENOMIC DNA]</scope>
    <source>
        <strain evidence="6 7">MA19</strain>
    </source>
</reference>
<dbReference type="Pfam" id="PF00588">
    <property type="entry name" value="SpoU_methylase"/>
    <property type="match status" value="1"/>
</dbReference>
<dbReference type="GO" id="GO:0005829">
    <property type="term" value="C:cytosol"/>
    <property type="evidence" value="ECO:0007669"/>
    <property type="project" value="TreeGrafter"/>
</dbReference>
<sequence length="313" mass="34560">MPRRNRTGDHGVKESREFTGNKEDKNKVINRKTRQSEENVVVNNKGNRVKSEISSKNGNTGGESEPKTIREDLIEGRNAVIEALKSDRTVEYILIAKGDMVGSISVVLALAKEKGIVTKEVDRRKLDEMSQTSSHQGVIAVVTPYKYFEINDIFKYAEEKGEKPFIIILDEIEDPHNFGSIIRTAEVCGAHGIIIPKRKNVGATPTVYKTSAGAIEHVKIAKVTNINVAIEEIKKRGVWVYGADMDGEDYIFNTDLTGSVALVIGSEGRGIAKLTKEKCDVLVKIPMVGKITSLNASVSAGIIMYEIMKQKIR</sequence>
<dbReference type="PANTHER" id="PTHR46429">
    <property type="entry name" value="23S RRNA (GUANOSINE-2'-O-)-METHYLTRANSFERASE RLMB"/>
    <property type="match status" value="1"/>
</dbReference>
<comment type="similarity">
    <text evidence="1">Belongs to the class IV-like SAM-binding methyltransferase superfamily. RNA methyltransferase TrmH family.</text>
</comment>
<feature type="compositionally biased region" description="Basic and acidic residues" evidence="4">
    <location>
        <begin position="1"/>
        <end position="27"/>
    </location>
</feature>
<dbReference type="CDD" id="cd18103">
    <property type="entry name" value="SpoU-like_RlmB"/>
    <property type="match status" value="1"/>
</dbReference>
<dbReference type="GO" id="GO:0032259">
    <property type="term" value="P:methylation"/>
    <property type="evidence" value="ECO:0007669"/>
    <property type="project" value="UniProtKB-KW"/>
</dbReference>
<evidence type="ECO:0000256" key="2">
    <source>
        <dbReference type="ARBA" id="ARBA00022603"/>
    </source>
</evidence>
<feature type="domain" description="RNA 2-O ribose methyltransferase substrate binding" evidence="5">
    <location>
        <begin position="73"/>
        <end position="148"/>
    </location>
</feature>
<dbReference type="SMART" id="SM00967">
    <property type="entry name" value="SpoU_sub_bind"/>
    <property type="match status" value="1"/>
</dbReference>
<evidence type="ECO:0000259" key="5">
    <source>
        <dbReference type="SMART" id="SM00967"/>
    </source>
</evidence>
<dbReference type="PANTHER" id="PTHR46429:SF1">
    <property type="entry name" value="23S RRNA (GUANOSINE-2'-O-)-METHYLTRANSFERASE RLMB"/>
    <property type="match status" value="1"/>
</dbReference>
<dbReference type="Gene3D" id="3.40.1280.10">
    <property type="match status" value="1"/>
</dbReference>
<dbReference type="GO" id="GO:0006396">
    <property type="term" value="P:RNA processing"/>
    <property type="evidence" value="ECO:0007669"/>
    <property type="project" value="InterPro"/>
</dbReference>
<accession>A0A5N7ITZ9</accession>
<dbReference type="InterPro" id="IPR001537">
    <property type="entry name" value="SpoU_MeTrfase"/>
</dbReference>
<dbReference type="SUPFAM" id="SSF75217">
    <property type="entry name" value="alpha/beta knot"/>
    <property type="match status" value="1"/>
</dbReference>
<dbReference type="Proteomes" id="UP000342249">
    <property type="component" value="Unassembled WGS sequence"/>
</dbReference>
<dbReference type="Pfam" id="PF08032">
    <property type="entry name" value="SpoU_sub_bind"/>
    <property type="match status" value="1"/>
</dbReference>
<dbReference type="AlphaFoldDB" id="A0A5N7ITZ9"/>
<evidence type="ECO:0000313" key="6">
    <source>
        <dbReference type="EMBL" id="MPQ64390.1"/>
    </source>
</evidence>
<dbReference type="InterPro" id="IPR029026">
    <property type="entry name" value="tRNA_m1G_MTases_N"/>
</dbReference>
<organism evidence="6 7">
    <name type="scientific">Clostridium estertheticum</name>
    <dbReference type="NCBI Taxonomy" id="238834"/>
    <lineage>
        <taxon>Bacteria</taxon>
        <taxon>Bacillati</taxon>
        <taxon>Bacillota</taxon>
        <taxon>Clostridia</taxon>
        <taxon>Eubacteriales</taxon>
        <taxon>Clostridiaceae</taxon>
        <taxon>Clostridium</taxon>
    </lineage>
</organism>
<proteinExistence type="inferred from homology"/>
<dbReference type="Gene3D" id="3.30.1330.30">
    <property type="match status" value="1"/>
</dbReference>
<evidence type="ECO:0000256" key="1">
    <source>
        <dbReference type="ARBA" id="ARBA00007228"/>
    </source>
</evidence>
<dbReference type="EMBL" id="SPSF01000046">
    <property type="protein sequence ID" value="MPQ64390.1"/>
    <property type="molecule type" value="Genomic_DNA"/>
</dbReference>
<protein>
    <submittedName>
        <fullName evidence="6">23S rRNA (Guanosine(2251)-2'-O)-methyltransferase RlmB</fullName>
    </submittedName>
</protein>
<keyword evidence="2 6" id="KW-0489">Methyltransferase</keyword>
<feature type="region of interest" description="Disordered" evidence="4">
    <location>
        <begin position="1"/>
        <end position="69"/>
    </location>
</feature>
<dbReference type="NCBIfam" id="TIGR00186">
    <property type="entry name" value="rRNA_methyl_3"/>
    <property type="match status" value="1"/>
</dbReference>
<evidence type="ECO:0000313" key="7">
    <source>
        <dbReference type="Proteomes" id="UP000342249"/>
    </source>
</evidence>
<name>A0A5N7ITZ9_9CLOT</name>
<dbReference type="RefSeq" id="WP_084647611.1">
    <property type="nucleotide sequence ID" value="NZ_CP086140.1"/>
</dbReference>
<dbReference type="InterPro" id="IPR013123">
    <property type="entry name" value="SpoU_subst-bd"/>
</dbReference>
<dbReference type="InterPro" id="IPR029028">
    <property type="entry name" value="Alpha/beta_knot_MTases"/>
</dbReference>
<dbReference type="GO" id="GO:0008173">
    <property type="term" value="F:RNA methyltransferase activity"/>
    <property type="evidence" value="ECO:0007669"/>
    <property type="project" value="InterPro"/>
</dbReference>
<dbReference type="InterPro" id="IPR029064">
    <property type="entry name" value="Ribosomal_eL30-like_sf"/>
</dbReference>
<evidence type="ECO:0000256" key="4">
    <source>
        <dbReference type="SAM" id="MobiDB-lite"/>
    </source>
</evidence>
<comment type="caution">
    <text evidence="6">The sequence shown here is derived from an EMBL/GenBank/DDBJ whole genome shotgun (WGS) entry which is preliminary data.</text>
</comment>
<gene>
    <name evidence="6" type="primary">rlmB</name>
    <name evidence="6" type="ORF">E4V82_20065</name>
</gene>
<dbReference type="InterPro" id="IPR004441">
    <property type="entry name" value="rRNA_MeTrfase_TrmH"/>
</dbReference>
<keyword evidence="3 6" id="KW-0808">Transferase</keyword>
<evidence type="ECO:0000256" key="3">
    <source>
        <dbReference type="ARBA" id="ARBA00022679"/>
    </source>
</evidence>
<dbReference type="GO" id="GO:0003723">
    <property type="term" value="F:RNA binding"/>
    <property type="evidence" value="ECO:0007669"/>
    <property type="project" value="InterPro"/>
</dbReference>
<dbReference type="FunFam" id="3.40.1280.10:FF:000008">
    <property type="entry name" value="Group 3 RNA methyltransferase TrmH"/>
    <property type="match status" value="1"/>
</dbReference>
<dbReference type="SUPFAM" id="SSF55315">
    <property type="entry name" value="L30e-like"/>
    <property type="match status" value="1"/>
</dbReference>